<dbReference type="SUPFAM" id="SSF54675">
    <property type="entry name" value="Nicotinate/Quinolinate PRTase N-terminal domain-like"/>
    <property type="match status" value="1"/>
</dbReference>
<evidence type="ECO:0000256" key="9">
    <source>
        <dbReference type="RuleBase" id="RU003838"/>
    </source>
</evidence>
<dbReference type="CDD" id="cd01401">
    <property type="entry name" value="PncB_like"/>
    <property type="match status" value="1"/>
</dbReference>
<dbReference type="EMBL" id="GL996527">
    <property type="protein sequence ID" value="EGV62867.1"/>
    <property type="molecule type" value="Genomic_DNA"/>
</dbReference>
<evidence type="ECO:0000259" key="11">
    <source>
        <dbReference type="Pfam" id="PF17767"/>
    </source>
</evidence>
<dbReference type="InterPro" id="IPR006406">
    <property type="entry name" value="Nic_PRibTrfase"/>
</dbReference>
<evidence type="ECO:0000256" key="8">
    <source>
        <dbReference type="ARBA" id="ARBA00048668"/>
    </source>
</evidence>
<dbReference type="KEGG" id="cten:18248025"/>
<dbReference type="Gene3D" id="3.20.140.10">
    <property type="entry name" value="nicotinate phosphoribosyltransferase"/>
    <property type="match status" value="1"/>
</dbReference>
<dbReference type="PANTHER" id="PTHR11098">
    <property type="entry name" value="NICOTINATE PHOSPHORIBOSYLTRANSFERASE"/>
    <property type="match status" value="1"/>
</dbReference>
<dbReference type="InterPro" id="IPR036068">
    <property type="entry name" value="Nicotinate_pribotase-like_C"/>
</dbReference>
<dbReference type="NCBIfam" id="NF003704">
    <property type="entry name" value="PRK05321.1"/>
    <property type="match status" value="1"/>
</dbReference>
<reference evidence="13 14" key="1">
    <citation type="journal article" date="2011" name="Proc. Natl. Acad. Sci. U.S.A.">
        <title>Comparative genomics of xylose-fermenting fungi for enhanced biofuel production.</title>
        <authorList>
            <person name="Wohlbach D.J."/>
            <person name="Kuo A."/>
            <person name="Sato T.K."/>
            <person name="Potts K.M."/>
            <person name="Salamov A.A."/>
            <person name="LaButti K.M."/>
            <person name="Sun H."/>
            <person name="Clum A."/>
            <person name="Pangilinan J.L."/>
            <person name="Lindquist E.A."/>
            <person name="Lucas S."/>
            <person name="Lapidus A."/>
            <person name="Jin M."/>
            <person name="Gunawan C."/>
            <person name="Balan V."/>
            <person name="Dale B.E."/>
            <person name="Jeffries T.W."/>
            <person name="Zinkel R."/>
            <person name="Barry K.W."/>
            <person name="Grigoriev I.V."/>
            <person name="Gasch A.P."/>
        </authorList>
    </citation>
    <scope>NUCLEOTIDE SEQUENCE [LARGE SCALE GENOMIC DNA]</scope>
    <source>
        <strain evidence="13">ATCC 10573</strain>
        <strain evidence="14">ATCC 10573 / BCRC 21748 / CBS 615 / JCM 9827 / NBRC 10315 / NRRL Y-1498 / VKM Y-70</strain>
    </source>
</reference>
<keyword evidence="4" id="KW-0597">Phosphoprotein</keyword>
<dbReference type="GO" id="GO:0004516">
    <property type="term" value="F:nicotinate phosphoribosyltransferase activity"/>
    <property type="evidence" value="ECO:0007669"/>
    <property type="project" value="UniProtKB-UniRule"/>
</dbReference>
<keyword evidence="6 9" id="KW-0662">Pyridine nucleotide biosynthesis</keyword>
<comment type="PTM">
    <text evidence="9">Transiently phosphorylated on a His residue during the reaction cycle. Phosphorylation strongly increases the affinity for substrates and increases the rate of nicotinate D-ribonucleotide production. Dephosphorylation regenerates the low-affinity form of the enzyme, leading to product release.</text>
</comment>
<dbReference type="SUPFAM" id="SSF51690">
    <property type="entry name" value="Nicotinate/Quinolinate PRTase C-terminal domain-like"/>
    <property type="match status" value="1"/>
</dbReference>
<evidence type="ECO:0000313" key="14">
    <source>
        <dbReference type="Proteomes" id="UP000000707"/>
    </source>
</evidence>
<evidence type="ECO:0000256" key="1">
    <source>
        <dbReference type="ARBA" id="ARBA00004952"/>
    </source>
</evidence>
<dbReference type="GO" id="GO:0016757">
    <property type="term" value="F:glycosyltransferase activity"/>
    <property type="evidence" value="ECO:0007669"/>
    <property type="project" value="UniProtKB-KW"/>
</dbReference>
<dbReference type="EC" id="6.3.4.21" evidence="3 9"/>
<evidence type="ECO:0000313" key="12">
    <source>
        <dbReference type="EMBL" id="EGV62867.1"/>
    </source>
</evidence>
<dbReference type="GeneID" id="18248025"/>
<organism evidence="14">
    <name type="scientific">Candida tenuis (strain ATCC 10573 / BCRC 21748 / CBS 615 / JCM 9827 / NBRC 10315 / NRRL Y-1498 / VKM Y-70)</name>
    <name type="common">Yeast</name>
    <name type="synonym">Yamadazyma tenuis</name>
    <dbReference type="NCBI Taxonomy" id="590646"/>
    <lineage>
        <taxon>Eukaryota</taxon>
        <taxon>Fungi</taxon>
        <taxon>Dikarya</taxon>
        <taxon>Ascomycota</taxon>
        <taxon>Saccharomycotina</taxon>
        <taxon>Pichiomycetes</taxon>
        <taxon>Debaryomycetaceae</taxon>
        <taxon>Yamadazyma</taxon>
    </lineage>
</organism>
<comment type="similarity">
    <text evidence="2 9">Belongs to the NAPRTase family.</text>
</comment>
<proteinExistence type="inferred from homology"/>
<comment type="catalytic activity">
    <reaction evidence="8 9">
        <text>5-phospho-alpha-D-ribose 1-diphosphate + nicotinate + ATP + H2O = nicotinate beta-D-ribonucleotide + ADP + phosphate + diphosphate</text>
        <dbReference type="Rhea" id="RHEA:36163"/>
        <dbReference type="ChEBI" id="CHEBI:15377"/>
        <dbReference type="ChEBI" id="CHEBI:30616"/>
        <dbReference type="ChEBI" id="CHEBI:32544"/>
        <dbReference type="ChEBI" id="CHEBI:33019"/>
        <dbReference type="ChEBI" id="CHEBI:43474"/>
        <dbReference type="ChEBI" id="CHEBI:57502"/>
        <dbReference type="ChEBI" id="CHEBI:58017"/>
        <dbReference type="ChEBI" id="CHEBI:456216"/>
        <dbReference type="EC" id="6.3.4.21"/>
    </reaction>
</comment>
<evidence type="ECO:0000256" key="7">
    <source>
        <dbReference type="ARBA" id="ARBA00022679"/>
    </source>
</evidence>
<dbReference type="FunFam" id="3.20.140.10:FF:000009">
    <property type="entry name" value="Nicotinate phosphoribosyltransferase"/>
    <property type="match status" value="1"/>
</dbReference>
<keyword evidence="7 12" id="KW-0808">Transferase</keyword>
<dbReference type="GO" id="GO:0034355">
    <property type="term" value="P:NAD+ biosynthetic process via the salvage pathway"/>
    <property type="evidence" value="ECO:0007669"/>
    <property type="project" value="TreeGrafter"/>
</dbReference>
<protein>
    <recommendedName>
        <fullName evidence="3 9">Nicotinate phosphoribosyltransferase</fullName>
        <ecNumber evidence="3 9">6.3.4.21</ecNumber>
    </recommendedName>
</protein>
<evidence type="ECO:0000313" key="13">
    <source>
        <dbReference type="EMBL" id="EGV62868.1"/>
    </source>
</evidence>
<dbReference type="InterPro" id="IPR040727">
    <property type="entry name" value="NAPRTase_N"/>
</dbReference>
<evidence type="ECO:0000256" key="6">
    <source>
        <dbReference type="ARBA" id="ARBA00022642"/>
    </source>
</evidence>
<gene>
    <name evidence="13" type="ORF">CANTEDRAFT_115801</name>
</gene>
<dbReference type="NCBIfam" id="TIGR01514">
    <property type="entry name" value="NAPRTase"/>
    <property type="match status" value="1"/>
</dbReference>
<evidence type="ECO:0000256" key="4">
    <source>
        <dbReference type="ARBA" id="ARBA00022553"/>
    </source>
</evidence>
<dbReference type="OrthoDB" id="193380at2759"/>
<dbReference type="STRING" id="590646.G3B828"/>
<dbReference type="EMBL" id="GL996527">
    <property type="protein sequence ID" value="EGV62868.1"/>
    <property type="molecule type" value="Genomic_DNA"/>
</dbReference>
<keyword evidence="5 9" id="KW-0436">Ligase</keyword>
<feature type="domain" description="Nicotinate phosphoribosyltransferase N-terminal" evidence="11">
    <location>
        <begin position="10"/>
        <end position="130"/>
    </location>
</feature>
<sequence>MPSPAITSLLDTDVYKLFMQCAVYKHFRDVEVSYVYKNRTPEKKLNHQAIEWLKDQITSLGDLSFTADEISYLKETVPQFTPEYLSYLAECRLDPKSQVFYTEGDEFELVIKGPWKVTILYEIPVLALVSEAYFRFVDTDWTYDGQRELAQDKCRQLFDNNCSFSEFGTRRRRSFEAQDIVVKALADYAAAHQAQQKHLIGTSNVLLAKNYNLKPIGTVAHEWFMGVASISQDYKAANHLAMQYWVDTFGPKYAGLALTDTFGTDNFLTNFHKPYADYYVGVRQDSGDPEEYAAKIAAHYKSLGYEDKSKIICFSDSLNIEKCLQYRKTAEKLGLIPSFGIGTFFTNDFLKSSSGVKSVPLNIVIKLSSADGNPSIKLSDNLGKNMGDASVVQYVKQELGYTERDWSEGDESKRW</sequence>
<dbReference type="Proteomes" id="UP000000707">
    <property type="component" value="Unassembled WGS sequence"/>
</dbReference>
<evidence type="ECO:0000256" key="5">
    <source>
        <dbReference type="ARBA" id="ARBA00022598"/>
    </source>
</evidence>
<name>G3B828_CANTC</name>
<dbReference type="Pfam" id="PF17767">
    <property type="entry name" value="NAPRTase_N"/>
    <property type="match status" value="1"/>
</dbReference>
<dbReference type="HAMAP" id="MF_00570">
    <property type="entry name" value="NAPRTase"/>
    <property type="match status" value="1"/>
</dbReference>
<comment type="function">
    <text evidence="9">Catalyzes the synthesis of beta-nicotinate D-ribonucleotide from nicotinate and 5-phospho-D-ribose 1-phosphate at the expense of ATP.</text>
</comment>
<dbReference type="AlphaFoldDB" id="G3B828"/>
<evidence type="ECO:0000259" key="10">
    <source>
        <dbReference type="Pfam" id="PF04095"/>
    </source>
</evidence>
<feature type="domain" description="Nicotinate/nicotinamide phosphoribosyltransferase" evidence="10">
    <location>
        <begin position="162"/>
        <end position="402"/>
    </location>
</feature>
<dbReference type="Pfam" id="PF04095">
    <property type="entry name" value="NAPRTase"/>
    <property type="match status" value="1"/>
</dbReference>
<dbReference type="PIRSF" id="PIRSF000484">
    <property type="entry name" value="NAPRT"/>
    <property type="match status" value="1"/>
</dbReference>
<keyword evidence="12" id="KW-0328">Glycosyltransferase</keyword>
<dbReference type="InterPro" id="IPR041525">
    <property type="entry name" value="N/Namide_PRibTrfase"/>
</dbReference>
<dbReference type="eggNOG" id="KOG2511">
    <property type="taxonomic scope" value="Eukaryota"/>
</dbReference>
<dbReference type="PANTHER" id="PTHR11098:SF1">
    <property type="entry name" value="NICOTINATE PHOSPHORIBOSYLTRANSFERASE"/>
    <property type="match status" value="1"/>
</dbReference>
<dbReference type="UniPathway" id="UPA00253">
    <property type="reaction ID" value="UER00457"/>
</dbReference>
<dbReference type="HOGENOM" id="CLU_030991_0_0_1"/>
<evidence type="ECO:0000256" key="2">
    <source>
        <dbReference type="ARBA" id="ARBA00010897"/>
    </source>
</evidence>
<keyword evidence="14" id="KW-1185">Reference proteome</keyword>
<comment type="pathway">
    <text evidence="1 9">Cofactor biosynthesis; NAD(+) biosynthesis; nicotinate D-ribonucleotide from nicotinate: step 1/1.</text>
</comment>
<dbReference type="GO" id="GO:0005829">
    <property type="term" value="C:cytosol"/>
    <property type="evidence" value="ECO:0007669"/>
    <property type="project" value="TreeGrafter"/>
</dbReference>
<accession>G3B828</accession>
<evidence type="ECO:0000256" key="3">
    <source>
        <dbReference type="ARBA" id="ARBA00013236"/>
    </source>
</evidence>
<dbReference type="InterPro" id="IPR007229">
    <property type="entry name" value="Nic_PRibTrfase-Fam"/>
</dbReference>